<dbReference type="EMBL" id="AGDV01000009">
    <property type="protein sequence ID" value="EMB34234.1"/>
    <property type="molecule type" value="Genomic_DNA"/>
</dbReference>
<dbReference type="HOGENOM" id="CLU_004535_0_0_12"/>
<dbReference type="Proteomes" id="UP000011705">
    <property type="component" value="Chromosome"/>
</dbReference>
<feature type="coiled-coil region" evidence="1">
    <location>
        <begin position="574"/>
        <end position="616"/>
    </location>
</feature>
<evidence type="ECO:0000256" key="1">
    <source>
        <dbReference type="SAM" id="Coils"/>
    </source>
</evidence>
<dbReference type="AlphaFoldDB" id="A0A0E2E5S6"/>
<reference evidence="2" key="1">
    <citation type="submission" date="2012-01" db="EMBL/GenBank/DDBJ databases">
        <title>The Genome Sequence of Treponema denticola H-22.</title>
        <authorList>
            <consortium name="The Broad Institute Genome Sequencing Platform"/>
            <person name="Earl A."/>
            <person name="Ward D."/>
            <person name="Feldgarden M."/>
            <person name="Gevers D."/>
            <person name="Blanton J.M."/>
            <person name="Fenno C.J."/>
            <person name="Baranova O.V."/>
            <person name="Mathney J."/>
            <person name="Dewhirst F.E."/>
            <person name="Izard J."/>
            <person name="Young S.K."/>
            <person name="Zeng Q."/>
            <person name="Gargeya S."/>
            <person name="Fitzgerald M."/>
            <person name="Haas B."/>
            <person name="Abouelleil A."/>
            <person name="Alvarado L."/>
            <person name="Arachchi H.M."/>
            <person name="Berlin A."/>
            <person name="Chapman S.B."/>
            <person name="Gearin G."/>
            <person name="Goldberg J."/>
            <person name="Griggs A."/>
            <person name="Gujja S."/>
            <person name="Hansen M."/>
            <person name="Heiman D."/>
            <person name="Howarth C."/>
            <person name="Larimer J."/>
            <person name="Lui A."/>
            <person name="MacDonald P.J.P."/>
            <person name="McCowen C."/>
            <person name="Montmayeur A."/>
            <person name="Murphy C."/>
            <person name="Neiman D."/>
            <person name="Pearson M."/>
            <person name="Priest M."/>
            <person name="Roberts A."/>
            <person name="Saif S."/>
            <person name="Shea T."/>
            <person name="Sisk P."/>
            <person name="Stolte C."/>
            <person name="Sykes S."/>
            <person name="Wortman J."/>
            <person name="Nusbaum C."/>
            <person name="Birren B."/>
        </authorList>
    </citation>
    <scope>NUCLEOTIDE SEQUENCE [LARGE SCALE GENOMIC DNA]</scope>
    <source>
        <strain evidence="2">H-22</strain>
    </source>
</reference>
<dbReference type="PANTHER" id="PTHR19327">
    <property type="entry name" value="GOLGIN"/>
    <property type="match status" value="1"/>
</dbReference>
<dbReference type="Gene3D" id="1.20.120.20">
    <property type="entry name" value="Apolipoprotein"/>
    <property type="match status" value="2"/>
</dbReference>
<keyword evidence="1" id="KW-0175">Coiled coil</keyword>
<feature type="coiled-coil region" evidence="1">
    <location>
        <begin position="380"/>
        <end position="407"/>
    </location>
</feature>
<dbReference type="InterPro" id="IPR046118">
    <property type="entry name" value="DUF6115"/>
</dbReference>
<sequence>MNDILFNLITLVICIGIIIAFRQSDKNNRSIEKAKKYGDKIKEDLEAFVNEKNSTLSDLSTELGVQQSKAIATVKRLDDLRAMFLEQTETVEARSAAIQDIDRYITESGQTIQKLMDMTALAEKNLMEITREADFVDSLAKSINAARAQLNNLTESIPELKQNFAAEADAKLSEYKSKILDEMGLVINDVENRLASAQRDTGELLEVTSIKLQDLYKEAYNSAADKAGALQEAAFAKLKEETAERVQSYRKEFEETAAEIETQMDDNLNRTRQMASDFKAEWETQAKDYLAQMQSDFSRTEENISLRINSISEKLKETEDAVSVRSDAIAADLNQTEATMRSQFNSLASNFQDNVNSLSKFTDKKLNEFKIQTEERFTKFEKAIENVDSLKEEIEKSQALIKNEIIADFSSYVNSAKQSQQNFFNEFTNNSEKIRERMKAIDAGIDDLKAKAYTNVSEKLKMFEDDFFADLAKRSEAINLSFDQWKDDVSANMTLLASENESARKDLEEKYKAELRVRLGQAAEEYKALFTKLDEKVKDVEAGLNSRVSAMDGTVEQYIESFRADVDQIKAKASQQLETELASYKEQVREAVSNQNAELENTSKSMQEKLLSIREESEAKFETIKKDFETWKNRTDQQFTDARSFFDEKITNFAGLTENAIKNLDAKYNAQYKDFVAKSGDAFNGIQAKLNSVDTKVASANKAIDEHASEVTNRFNTEAEKLNEVINKRIKEAASEAALSVQGINDMILEVRNRLDETQEKVREKIEADADRLNSLIEEIDKKQNDFITQTKVFERADELKEGLEKDIASLKNEVTKFEVYKNAMDDLTLQYDKVTHLEEEAKQKVSRFMNERKNIELLEGEFIKLNALSDSMDKKIIELTAVNDDLQQYQVQIRRLEEGIGDVNTRYERLEKKEAVLNQTLESIDSAFENLKTLESDIKQFKTEVSVIPPEMEKIKVTLETLLSNQGRAEAVCEKIESVDSTLEDLNSKMDNLKQARSWLAATETRLKEISSESEAQLKLMADLFKGEKPERNESGSPSLNVQENVLKLSRQGWKNNEIAKALNLSLGEVDLILEYADKR</sequence>
<feature type="coiled-coil region" evidence="1">
    <location>
        <begin position="880"/>
        <end position="945"/>
    </location>
</feature>
<dbReference type="RefSeq" id="WP_002683901.1">
    <property type="nucleotide sequence ID" value="NZ_CM001795.1"/>
</dbReference>
<dbReference type="NCBIfam" id="NF047516">
    <property type="entry name" value="LA_3659_fam"/>
    <property type="match status" value="1"/>
</dbReference>
<proteinExistence type="predicted"/>
<comment type="caution">
    <text evidence="2">The sequence shown here is derived from an EMBL/GenBank/DDBJ whole genome shotgun (WGS) entry which is preliminary data.</text>
</comment>
<dbReference type="PATRIC" id="fig|999432.5.peg.1022"/>
<accession>A0A0E2E5S6</accession>
<feature type="coiled-coil region" evidence="1">
    <location>
        <begin position="716"/>
        <end position="821"/>
    </location>
</feature>
<feature type="coiled-coil region" evidence="1">
    <location>
        <begin position="239"/>
        <end position="270"/>
    </location>
</feature>
<feature type="coiled-coil region" evidence="1">
    <location>
        <begin position="136"/>
        <end position="200"/>
    </location>
</feature>
<dbReference type="PANTHER" id="PTHR19327:SF0">
    <property type="entry name" value="GOLGIN SUBFAMILY A MEMBER 4"/>
    <property type="match status" value="1"/>
</dbReference>
<gene>
    <name evidence="2" type="ORF">HMPREF9726_00983</name>
</gene>
<dbReference type="NCBIfam" id="NF047514">
    <property type="entry name" value="SpiroCoCo_N"/>
    <property type="match status" value="1"/>
</dbReference>
<dbReference type="Pfam" id="PF19610">
    <property type="entry name" value="DUF6115"/>
    <property type="match status" value="1"/>
</dbReference>
<name>A0A0E2E5S6_TREDN</name>
<dbReference type="NCBIfam" id="NF047515">
    <property type="entry name" value="SpiroCoCo_C"/>
    <property type="match status" value="1"/>
</dbReference>
<protein>
    <submittedName>
        <fullName evidence="2">Uncharacterized protein</fullName>
    </submittedName>
</protein>
<dbReference type="Gene3D" id="1.10.287.1490">
    <property type="match status" value="1"/>
</dbReference>
<evidence type="ECO:0000313" key="2">
    <source>
        <dbReference type="EMBL" id="EMB34234.1"/>
    </source>
</evidence>
<dbReference type="SUPFAM" id="SSF58113">
    <property type="entry name" value="Apolipoprotein A-I"/>
    <property type="match status" value="1"/>
</dbReference>
<organism evidence="2">
    <name type="scientific">Treponema denticola H-22</name>
    <dbReference type="NCBI Taxonomy" id="999432"/>
    <lineage>
        <taxon>Bacteria</taxon>
        <taxon>Pseudomonadati</taxon>
        <taxon>Spirochaetota</taxon>
        <taxon>Spirochaetia</taxon>
        <taxon>Spirochaetales</taxon>
        <taxon>Treponemataceae</taxon>
        <taxon>Treponema</taxon>
    </lineage>
</organism>